<dbReference type="SUPFAM" id="SSF46689">
    <property type="entry name" value="Homeodomain-like"/>
    <property type="match status" value="1"/>
</dbReference>
<keyword evidence="1" id="KW-0539">Nucleus</keyword>
<dbReference type="Pfam" id="PF00046">
    <property type="entry name" value="Homeodomain"/>
    <property type="match status" value="1"/>
</dbReference>
<dbReference type="GO" id="GO:0005634">
    <property type="term" value="C:nucleus"/>
    <property type="evidence" value="ECO:0007669"/>
    <property type="project" value="UniProtKB-SubCell"/>
</dbReference>
<dbReference type="InterPro" id="IPR009057">
    <property type="entry name" value="Homeodomain-like_sf"/>
</dbReference>
<keyword evidence="1" id="KW-0238">DNA-binding</keyword>
<organism evidence="3 4">
    <name type="scientific">Planoprotostelium fungivorum</name>
    <dbReference type="NCBI Taxonomy" id="1890364"/>
    <lineage>
        <taxon>Eukaryota</taxon>
        <taxon>Amoebozoa</taxon>
        <taxon>Evosea</taxon>
        <taxon>Variosea</taxon>
        <taxon>Cavosteliida</taxon>
        <taxon>Cavosteliaceae</taxon>
        <taxon>Planoprotostelium</taxon>
    </lineage>
</organism>
<evidence type="ECO:0000256" key="1">
    <source>
        <dbReference type="RuleBase" id="RU000682"/>
    </source>
</evidence>
<dbReference type="InterPro" id="IPR001356">
    <property type="entry name" value="HD"/>
</dbReference>
<feature type="domain" description="Homeobox" evidence="2">
    <location>
        <begin position="38"/>
        <end position="75"/>
    </location>
</feature>
<proteinExistence type="predicted"/>
<dbReference type="InParanoid" id="A0A2P6NIW0"/>
<dbReference type="GO" id="GO:0003677">
    <property type="term" value="F:DNA binding"/>
    <property type="evidence" value="ECO:0007669"/>
    <property type="project" value="UniProtKB-KW"/>
</dbReference>
<protein>
    <recommendedName>
        <fullName evidence="2">Homeobox domain-containing protein</fullName>
    </recommendedName>
</protein>
<dbReference type="AlphaFoldDB" id="A0A2P6NIW0"/>
<dbReference type="Gene3D" id="1.10.10.60">
    <property type="entry name" value="Homeodomain-like"/>
    <property type="match status" value="1"/>
</dbReference>
<evidence type="ECO:0000313" key="3">
    <source>
        <dbReference type="EMBL" id="PRP83877.1"/>
    </source>
</evidence>
<keyword evidence="1" id="KW-0371">Homeobox</keyword>
<name>A0A2P6NIW0_9EUKA</name>
<reference evidence="3 4" key="1">
    <citation type="journal article" date="2018" name="Genome Biol. Evol.">
        <title>Multiple Roots of Fruiting Body Formation in Amoebozoa.</title>
        <authorList>
            <person name="Hillmann F."/>
            <person name="Forbes G."/>
            <person name="Novohradska S."/>
            <person name="Ferling I."/>
            <person name="Riege K."/>
            <person name="Groth M."/>
            <person name="Westermann M."/>
            <person name="Marz M."/>
            <person name="Spaller T."/>
            <person name="Winckler T."/>
            <person name="Schaap P."/>
            <person name="Glockner G."/>
        </authorList>
    </citation>
    <scope>NUCLEOTIDE SEQUENCE [LARGE SCALE GENOMIC DNA]</scope>
    <source>
        <strain evidence="3 4">Jena</strain>
    </source>
</reference>
<dbReference type="CDD" id="cd00086">
    <property type="entry name" value="homeodomain"/>
    <property type="match status" value="1"/>
</dbReference>
<evidence type="ECO:0000313" key="4">
    <source>
        <dbReference type="Proteomes" id="UP000241769"/>
    </source>
</evidence>
<evidence type="ECO:0000259" key="2">
    <source>
        <dbReference type="Pfam" id="PF00046"/>
    </source>
</evidence>
<sequence length="89" mass="10548">MDIKKLIHPEPLHVRDQGVDGYRQFLLSRSTSATRRGRIFTPEQRCKLLSHYDSDPYPDLQKRRELAEEMKTTARSTHNQYMWLKSSIS</sequence>
<gene>
    <name evidence="3" type="ORF">PROFUN_08908</name>
</gene>
<accession>A0A2P6NIW0</accession>
<keyword evidence="4" id="KW-1185">Reference proteome</keyword>
<dbReference type="EMBL" id="MDYQ01000074">
    <property type="protein sequence ID" value="PRP83877.1"/>
    <property type="molecule type" value="Genomic_DNA"/>
</dbReference>
<comment type="subcellular location">
    <subcellularLocation>
        <location evidence="1">Nucleus</location>
    </subcellularLocation>
</comment>
<dbReference type="Proteomes" id="UP000241769">
    <property type="component" value="Unassembled WGS sequence"/>
</dbReference>
<comment type="caution">
    <text evidence="3">The sequence shown here is derived from an EMBL/GenBank/DDBJ whole genome shotgun (WGS) entry which is preliminary data.</text>
</comment>